<dbReference type="EMBL" id="JAEACQ010000122">
    <property type="protein sequence ID" value="MBL7626017.1"/>
    <property type="molecule type" value="Genomic_DNA"/>
</dbReference>
<comment type="caution">
    <text evidence="1">The sequence shown here is derived from an EMBL/GenBank/DDBJ whole genome shotgun (WGS) entry which is preliminary data.</text>
</comment>
<accession>A0A937R957</accession>
<proteinExistence type="predicted"/>
<evidence type="ECO:0000313" key="2">
    <source>
        <dbReference type="Proteomes" id="UP000604475"/>
    </source>
</evidence>
<gene>
    <name evidence="1" type="ORF">I7412_02255</name>
</gene>
<organism evidence="1 2">
    <name type="scientific">Frankia nepalensis</name>
    <dbReference type="NCBI Taxonomy" id="1836974"/>
    <lineage>
        <taxon>Bacteria</taxon>
        <taxon>Bacillati</taxon>
        <taxon>Actinomycetota</taxon>
        <taxon>Actinomycetes</taxon>
        <taxon>Frankiales</taxon>
        <taxon>Frankiaceae</taxon>
        <taxon>Frankia</taxon>
    </lineage>
</organism>
<evidence type="ECO:0000313" key="1">
    <source>
        <dbReference type="EMBL" id="MBL7626017.1"/>
    </source>
</evidence>
<dbReference type="Proteomes" id="UP000604475">
    <property type="component" value="Unassembled WGS sequence"/>
</dbReference>
<sequence length="224" mass="24339">MVEVLRLVEVELELSIDRHCPISLTKPAGRPAPAVVLRMPAYTAAGLAHVVDQWAGIRGLLDRATTGWEPAARRLLRAARQAVPIDAYPELDDLRYCSLLHARPGHQIGPVVELEVAVDRERLIRVEDPAGGALQPAIVARMPPHTAATLAHLIDQRVAIAMLLDDQGEDEVPMDEWLSAARAFLAAARHAVGKETAYPELDGLLRRPLLATAGRVALAWAGIR</sequence>
<dbReference type="RefSeq" id="WP_203001800.1">
    <property type="nucleotide sequence ID" value="NZ_JADWYU010000083.1"/>
</dbReference>
<keyword evidence="2" id="KW-1185">Reference proteome</keyword>
<dbReference type="AlphaFoldDB" id="A0A937R957"/>
<reference evidence="1" key="1">
    <citation type="submission" date="2020-12" db="EMBL/GenBank/DDBJ databases">
        <title>Genomic characterization of non-nitrogen-fixing Frankia strains.</title>
        <authorList>
            <person name="Carlos-Shanley C."/>
            <person name="Guerra T."/>
            <person name="Hahn D."/>
        </authorList>
    </citation>
    <scope>NUCLEOTIDE SEQUENCE</scope>
    <source>
        <strain evidence="1">CN6</strain>
    </source>
</reference>
<protein>
    <submittedName>
        <fullName evidence="1">Uncharacterized protein</fullName>
    </submittedName>
</protein>
<name>A0A937R957_9ACTN</name>